<keyword evidence="5 6" id="KW-0408">Iron</keyword>
<protein>
    <recommendedName>
        <fullName evidence="10">Cytochrome P450</fullName>
    </recommendedName>
</protein>
<dbReference type="GO" id="GO:0020037">
    <property type="term" value="F:heme binding"/>
    <property type="evidence" value="ECO:0007669"/>
    <property type="project" value="InterPro"/>
</dbReference>
<comment type="cofactor">
    <cofactor evidence="1 6">
        <name>heme</name>
        <dbReference type="ChEBI" id="CHEBI:30413"/>
    </cofactor>
</comment>
<organism evidence="8 9">
    <name type="scientific">Galerina marginata (strain CBS 339.88)</name>
    <dbReference type="NCBI Taxonomy" id="685588"/>
    <lineage>
        <taxon>Eukaryota</taxon>
        <taxon>Fungi</taxon>
        <taxon>Dikarya</taxon>
        <taxon>Basidiomycota</taxon>
        <taxon>Agaricomycotina</taxon>
        <taxon>Agaricomycetes</taxon>
        <taxon>Agaricomycetidae</taxon>
        <taxon>Agaricales</taxon>
        <taxon>Agaricineae</taxon>
        <taxon>Strophariaceae</taxon>
        <taxon>Galerina</taxon>
    </lineage>
</organism>
<evidence type="ECO:0000313" key="9">
    <source>
        <dbReference type="Proteomes" id="UP000027222"/>
    </source>
</evidence>
<comment type="similarity">
    <text evidence="2 7">Belongs to the cytochrome P450 family.</text>
</comment>
<dbReference type="PROSITE" id="PS00086">
    <property type="entry name" value="CYTOCHROME_P450"/>
    <property type="match status" value="1"/>
</dbReference>
<gene>
    <name evidence="8" type="ORF">GALMADRAFT_239044</name>
</gene>
<keyword evidence="3 6" id="KW-0479">Metal-binding</keyword>
<dbReference type="InterPro" id="IPR036396">
    <property type="entry name" value="Cyt_P450_sf"/>
</dbReference>
<dbReference type="AlphaFoldDB" id="A0A067TJ58"/>
<dbReference type="GO" id="GO:0004497">
    <property type="term" value="F:monooxygenase activity"/>
    <property type="evidence" value="ECO:0007669"/>
    <property type="project" value="UniProtKB-KW"/>
</dbReference>
<dbReference type="InterPro" id="IPR002403">
    <property type="entry name" value="Cyt_P450_E_grp-IV"/>
</dbReference>
<evidence type="ECO:0000256" key="5">
    <source>
        <dbReference type="ARBA" id="ARBA00023004"/>
    </source>
</evidence>
<dbReference type="Pfam" id="PF00067">
    <property type="entry name" value="p450"/>
    <property type="match status" value="1"/>
</dbReference>
<evidence type="ECO:0000313" key="8">
    <source>
        <dbReference type="EMBL" id="KDR83206.1"/>
    </source>
</evidence>
<accession>A0A067TJ58</accession>
<evidence type="ECO:0008006" key="10">
    <source>
        <dbReference type="Google" id="ProtNLM"/>
    </source>
</evidence>
<evidence type="ECO:0000256" key="7">
    <source>
        <dbReference type="RuleBase" id="RU000461"/>
    </source>
</evidence>
<dbReference type="PANTHER" id="PTHR46206">
    <property type="entry name" value="CYTOCHROME P450"/>
    <property type="match status" value="1"/>
</dbReference>
<keyword evidence="7" id="KW-0503">Monooxygenase</keyword>
<keyword evidence="9" id="KW-1185">Reference proteome</keyword>
<proteinExistence type="inferred from homology"/>
<dbReference type="InterPro" id="IPR017972">
    <property type="entry name" value="Cyt_P450_CS"/>
</dbReference>
<evidence type="ECO:0000256" key="1">
    <source>
        <dbReference type="ARBA" id="ARBA00001971"/>
    </source>
</evidence>
<keyword evidence="4 7" id="KW-0560">Oxidoreductase</keyword>
<dbReference type="CDD" id="cd11041">
    <property type="entry name" value="CYP503A1-like"/>
    <property type="match status" value="1"/>
</dbReference>
<dbReference type="EMBL" id="KL142369">
    <property type="protein sequence ID" value="KDR83206.1"/>
    <property type="molecule type" value="Genomic_DNA"/>
</dbReference>
<reference evidence="9" key="1">
    <citation type="journal article" date="2014" name="Proc. Natl. Acad. Sci. U.S.A.">
        <title>Extensive sampling of basidiomycete genomes demonstrates inadequacy of the white-rot/brown-rot paradigm for wood decay fungi.</title>
        <authorList>
            <person name="Riley R."/>
            <person name="Salamov A.A."/>
            <person name="Brown D.W."/>
            <person name="Nagy L.G."/>
            <person name="Floudas D."/>
            <person name="Held B.W."/>
            <person name="Levasseur A."/>
            <person name="Lombard V."/>
            <person name="Morin E."/>
            <person name="Otillar R."/>
            <person name="Lindquist E.A."/>
            <person name="Sun H."/>
            <person name="LaButti K.M."/>
            <person name="Schmutz J."/>
            <person name="Jabbour D."/>
            <person name="Luo H."/>
            <person name="Baker S.E."/>
            <person name="Pisabarro A.G."/>
            <person name="Walton J.D."/>
            <person name="Blanchette R.A."/>
            <person name="Henrissat B."/>
            <person name="Martin F."/>
            <person name="Cullen D."/>
            <person name="Hibbett D.S."/>
            <person name="Grigoriev I.V."/>
        </authorList>
    </citation>
    <scope>NUCLEOTIDE SEQUENCE [LARGE SCALE GENOMIC DNA]</scope>
    <source>
        <strain evidence="9">CBS 339.88</strain>
    </source>
</reference>
<dbReference type="Proteomes" id="UP000027222">
    <property type="component" value="Unassembled WGS sequence"/>
</dbReference>
<keyword evidence="6 7" id="KW-0349">Heme</keyword>
<dbReference type="GO" id="GO:0016705">
    <property type="term" value="F:oxidoreductase activity, acting on paired donors, with incorporation or reduction of molecular oxygen"/>
    <property type="evidence" value="ECO:0007669"/>
    <property type="project" value="InterPro"/>
</dbReference>
<feature type="binding site" description="axial binding residue" evidence="6">
    <location>
        <position position="444"/>
    </location>
    <ligand>
        <name>heme</name>
        <dbReference type="ChEBI" id="CHEBI:30413"/>
    </ligand>
    <ligandPart>
        <name>Fe</name>
        <dbReference type="ChEBI" id="CHEBI:18248"/>
    </ligandPart>
</feature>
<dbReference type="OrthoDB" id="1844152at2759"/>
<dbReference type="STRING" id="685588.A0A067TJ58"/>
<sequence>MISDYSTAVPALGGLLAIFLIFKWFNAATYQLKHIPTIGSNGVISSYLDAFRYFKHGHEMIQEGYDKYYGSAFKVANTSRWIVLVTGKQMVDDIRRATDDQMSFDEAVVNTIQTDYTLGSAIRLDTYHIGIVRSPLTRNIAVRFSDVKDEIDASFKDLIPVNGNEWTSVPALSTIIKIVCRTSNRFFVGLPLCRDPDWRELNEKFTIDVFIGAQLINMFPNILKPLVGRLLTKVPGSIKRAVDHVRPLVEDYIAQEKEHGKDWPDRPNTLISWFLDEAQGPQRDITDLATRILTINFAAIHTTSNAFTHILYDLAVYPEYVGPMREEAEAIIEADGWTKLAMGKMHKIDSFIKESGRLSMEALIVNRKVMKDFTFSNGITVPKGTELAVATRATHMDERNYKDSRTFQGFRFAEMRDEDGESIHHQFVALTPDFLTFGTGRHACPGRFFAANELKAMFTYVLLNYDVKLPNNGPRPESFWFQGRESPNKTAEVMFRARAIK</sequence>
<evidence type="ECO:0000256" key="6">
    <source>
        <dbReference type="PIRSR" id="PIRSR602403-1"/>
    </source>
</evidence>
<evidence type="ECO:0000256" key="2">
    <source>
        <dbReference type="ARBA" id="ARBA00010617"/>
    </source>
</evidence>
<dbReference type="SUPFAM" id="SSF48264">
    <property type="entry name" value="Cytochrome P450"/>
    <property type="match status" value="1"/>
</dbReference>
<evidence type="ECO:0000256" key="3">
    <source>
        <dbReference type="ARBA" id="ARBA00022723"/>
    </source>
</evidence>
<dbReference type="InterPro" id="IPR001128">
    <property type="entry name" value="Cyt_P450"/>
</dbReference>
<dbReference type="GO" id="GO:0005506">
    <property type="term" value="F:iron ion binding"/>
    <property type="evidence" value="ECO:0007669"/>
    <property type="project" value="InterPro"/>
</dbReference>
<dbReference type="PRINTS" id="PR00465">
    <property type="entry name" value="EP450IV"/>
</dbReference>
<dbReference type="Gene3D" id="1.10.630.10">
    <property type="entry name" value="Cytochrome P450"/>
    <property type="match status" value="1"/>
</dbReference>
<evidence type="ECO:0000256" key="4">
    <source>
        <dbReference type="ARBA" id="ARBA00023002"/>
    </source>
</evidence>
<dbReference type="HOGENOM" id="CLU_022195_0_2_1"/>
<name>A0A067TJ58_GALM3</name>